<proteinExistence type="predicted"/>
<dbReference type="SMART" id="SM00052">
    <property type="entry name" value="EAL"/>
    <property type="match status" value="1"/>
</dbReference>
<dbReference type="InterPro" id="IPR052340">
    <property type="entry name" value="RNase_Y/CdgJ"/>
</dbReference>
<accession>A0A4R3K0E8</accession>
<dbReference type="AlphaFoldDB" id="A0A4R3K0E8"/>
<reference evidence="3 4" key="1">
    <citation type="submission" date="2019-03" db="EMBL/GenBank/DDBJ databases">
        <title>Genomic Encyclopedia of Type Strains, Phase IV (KMG-IV): sequencing the most valuable type-strain genomes for metagenomic binning, comparative biology and taxonomic classification.</title>
        <authorList>
            <person name="Goeker M."/>
        </authorList>
    </citation>
    <scope>NUCLEOTIDE SEQUENCE [LARGE SCALE GENOMIC DNA]</scope>
    <source>
        <strain evidence="3 4">DSM 103923</strain>
    </source>
</reference>
<evidence type="ECO:0000313" key="4">
    <source>
        <dbReference type="Proteomes" id="UP000295135"/>
    </source>
</evidence>
<dbReference type="Pfam" id="PF00563">
    <property type="entry name" value="EAL"/>
    <property type="match status" value="1"/>
</dbReference>
<dbReference type="InterPro" id="IPR014408">
    <property type="entry name" value="dGMP_Pdiesterase_EAL/HD-GYP"/>
</dbReference>
<dbReference type="SUPFAM" id="SSF141868">
    <property type="entry name" value="EAL domain-like"/>
    <property type="match status" value="1"/>
</dbReference>
<feature type="domain" description="HDOD" evidence="2">
    <location>
        <begin position="198"/>
        <end position="384"/>
    </location>
</feature>
<dbReference type="Pfam" id="PF08668">
    <property type="entry name" value="HDOD"/>
    <property type="match status" value="1"/>
</dbReference>
<dbReference type="OrthoDB" id="9804751at2"/>
<organism evidence="3 4">
    <name type="scientific">Sulfuritortus calidifontis</name>
    <dbReference type="NCBI Taxonomy" id="1914471"/>
    <lineage>
        <taxon>Bacteria</taxon>
        <taxon>Pseudomonadati</taxon>
        <taxon>Pseudomonadota</taxon>
        <taxon>Betaproteobacteria</taxon>
        <taxon>Nitrosomonadales</taxon>
        <taxon>Thiobacillaceae</taxon>
        <taxon>Sulfuritortus</taxon>
    </lineage>
</organism>
<dbReference type="RefSeq" id="WP_126459576.1">
    <property type="nucleotide sequence ID" value="NZ_AP018721.1"/>
</dbReference>
<dbReference type="PANTHER" id="PTHR33525">
    <property type="match status" value="1"/>
</dbReference>
<protein>
    <submittedName>
        <fullName evidence="3">EAL and modified HD-GYP domain-containing signal transduction protein</fullName>
    </submittedName>
</protein>
<evidence type="ECO:0000259" key="2">
    <source>
        <dbReference type="PROSITE" id="PS51833"/>
    </source>
</evidence>
<dbReference type="PROSITE" id="PS51833">
    <property type="entry name" value="HDOD"/>
    <property type="match status" value="1"/>
</dbReference>
<dbReference type="Gene3D" id="1.10.3210.10">
    <property type="entry name" value="Hypothetical protein af1432"/>
    <property type="match status" value="1"/>
</dbReference>
<dbReference type="EMBL" id="SLZY01000001">
    <property type="protein sequence ID" value="TCS73921.1"/>
    <property type="molecule type" value="Genomic_DNA"/>
</dbReference>
<dbReference type="SUPFAM" id="SSF109604">
    <property type="entry name" value="HD-domain/PDEase-like"/>
    <property type="match status" value="1"/>
</dbReference>
<dbReference type="Proteomes" id="UP000295135">
    <property type="component" value="Unassembled WGS sequence"/>
</dbReference>
<evidence type="ECO:0000259" key="1">
    <source>
        <dbReference type="PROSITE" id="PS50883"/>
    </source>
</evidence>
<name>A0A4R3K0E8_9PROT</name>
<comment type="caution">
    <text evidence="3">The sequence shown here is derived from an EMBL/GenBank/DDBJ whole genome shotgun (WGS) entry which is preliminary data.</text>
</comment>
<dbReference type="InterPro" id="IPR035919">
    <property type="entry name" value="EAL_sf"/>
</dbReference>
<dbReference type="PROSITE" id="PS50883">
    <property type="entry name" value="EAL"/>
    <property type="match status" value="1"/>
</dbReference>
<gene>
    <name evidence="3" type="ORF">EDC61_101143</name>
</gene>
<feature type="domain" description="EAL" evidence="1">
    <location>
        <begin position="1"/>
        <end position="203"/>
    </location>
</feature>
<dbReference type="Gene3D" id="3.20.20.450">
    <property type="entry name" value="EAL domain"/>
    <property type="match status" value="1"/>
</dbReference>
<dbReference type="InterPro" id="IPR001633">
    <property type="entry name" value="EAL_dom"/>
</dbReference>
<dbReference type="PIRSF" id="PIRSF003180">
    <property type="entry name" value="DiGMPpdiest_YuxH"/>
    <property type="match status" value="1"/>
</dbReference>
<evidence type="ECO:0000313" key="3">
    <source>
        <dbReference type="EMBL" id="TCS73921.1"/>
    </source>
</evidence>
<dbReference type="InterPro" id="IPR013976">
    <property type="entry name" value="HDOD"/>
</dbReference>
<sequence length="403" mass="44675">MDTNAFLARQPIADARHQLVAYELRFVDPNGIGDDASVGITLIDDVLCDLGAEWPLKAKLAFTNMDGASLLGDVATLLPAEKTVYEILEPMHFSPELVARIQSLKQLGYRFAFKDFVAEAEFEAILPLANYIKTDGKAMLLPESKDLLRKLKKNPSTKLIAENINTPELFRLCKELGFDYFQGYYFTKPATASTSKPLNPTQTTVVELMDKVRAGEDIRKLEELFKRDVALTFKLLRYINSAGFGLNVEVQSIRHAVSILGLQPLYRWLSLLLATASTNPTAPALTRTAISRGRFCELLASYHMGREEQDNLFITGVFSLLDAMMEAPMETILDRVIIPEPVAEALLGRKGPYGPILALVEASEMGDATQITRQAENLILSPQQVNTAHLQSLAWVEQLGIDG</sequence>
<keyword evidence="4" id="KW-1185">Reference proteome</keyword>
<dbReference type="PANTHER" id="PTHR33525:SF4">
    <property type="entry name" value="CYCLIC DI-GMP PHOSPHODIESTERASE CDGJ"/>
    <property type="match status" value="1"/>
</dbReference>